<evidence type="ECO:0000313" key="1">
    <source>
        <dbReference type="EMBL" id="PJJ41696.1"/>
    </source>
</evidence>
<accession>A0A2M9A7J9</accession>
<sequence>MSSSSIFAESSSSSVLKSSASVSVFKGLIIQNGDETTTVNRWEADSVFIQAPGRFWLLAQEPLGELETETLEGMGIYKQRCYEGYRYYLYDYEGPYQENLSIMTLCLMKSKRSVSKSALDEVVNYSLYNTFDADESVLDGIVFKNRGKEFLLKRIDDDSVSVQAAGRFWLVLDYPLDRFGAEALEEIGVGRVTCSALHQDQLEMTICLMKSEMDVNKSAMVSALNGFYNTFSVDDTTKLEVDFSDADWVVENEIVYAKVYCWDDVSMDACKAIVESCQGENVSLDRTVVLSTASLEAIDCLAENRDVLDIDVFRERYEILD</sequence>
<evidence type="ECO:0000313" key="2">
    <source>
        <dbReference type="Proteomes" id="UP000231134"/>
    </source>
</evidence>
<organism evidence="1 2">
    <name type="scientific">Hallerella succinigenes</name>
    <dbReference type="NCBI Taxonomy" id="1896222"/>
    <lineage>
        <taxon>Bacteria</taxon>
        <taxon>Pseudomonadati</taxon>
        <taxon>Fibrobacterota</taxon>
        <taxon>Fibrobacteria</taxon>
        <taxon>Fibrobacterales</taxon>
        <taxon>Fibrobacteraceae</taxon>
        <taxon>Hallerella</taxon>
    </lineage>
</organism>
<comment type="caution">
    <text evidence="1">The sequence shown here is derived from an EMBL/GenBank/DDBJ whole genome shotgun (WGS) entry which is preliminary data.</text>
</comment>
<dbReference type="AlphaFoldDB" id="A0A2M9A7J9"/>
<dbReference type="Proteomes" id="UP000231134">
    <property type="component" value="Unassembled WGS sequence"/>
</dbReference>
<reference evidence="1 2" key="1">
    <citation type="submission" date="2017-11" db="EMBL/GenBank/DDBJ databases">
        <title>Animal gut microbial communities from fecal samples from Wisconsin, USA.</title>
        <authorList>
            <person name="Neumann A."/>
        </authorList>
    </citation>
    <scope>NUCLEOTIDE SEQUENCE [LARGE SCALE GENOMIC DNA]</scope>
    <source>
        <strain evidence="1 2">UWS3</strain>
    </source>
</reference>
<keyword evidence="2" id="KW-1185">Reference proteome</keyword>
<gene>
    <name evidence="1" type="ORF">BGX16_1685</name>
</gene>
<name>A0A2M9A7J9_9BACT</name>
<dbReference type="EMBL" id="PGEX01000001">
    <property type="protein sequence ID" value="PJJ41696.1"/>
    <property type="molecule type" value="Genomic_DNA"/>
</dbReference>
<proteinExistence type="predicted"/>
<protein>
    <submittedName>
        <fullName evidence="1">Uncharacterized protein</fullName>
    </submittedName>
</protein>